<dbReference type="InterPro" id="IPR042176">
    <property type="entry name" value="Pantoate_ligase_C"/>
</dbReference>
<keyword evidence="10" id="KW-1185">Reference proteome</keyword>
<comment type="catalytic activity">
    <reaction evidence="8">
        <text>(R)-pantoate + beta-alanine + ATP = (R)-pantothenate + AMP + diphosphate + H(+)</text>
        <dbReference type="Rhea" id="RHEA:10912"/>
        <dbReference type="ChEBI" id="CHEBI:15378"/>
        <dbReference type="ChEBI" id="CHEBI:15980"/>
        <dbReference type="ChEBI" id="CHEBI:29032"/>
        <dbReference type="ChEBI" id="CHEBI:30616"/>
        <dbReference type="ChEBI" id="CHEBI:33019"/>
        <dbReference type="ChEBI" id="CHEBI:57966"/>
        <dbReference type="ChEBI" id="CHEBI:456215"/>
        <dbReference type="EC" id="6.3.2.1"/>
    </reaction>
</comment>
<dbReference type="EC" id="6.3.2.1" evidence="3"/>
<dbReference type="GO" id="GO:0005524">
    <property type="term" value="F:ATP binding"/>
    <property type="evidence" value="ECO:0007669"/>
    <property type="project" value="UniProtKB-KW"/>
</dbReference>
<evidence type="ECO:0000256" key="3">
    <source>
        <dbReference type="ARBA" id="ARBA00012219"/>
    </source>
</evidence>
<evidence type="ECO:0000256" key="7">
    <source>
        <dbReference type="ARBA" id="ARBA00022840"/>
    </source>
</evidence>
<dbReference type="PANTHER" id="PTHR21299:SF1">
    <property type="entry name" value="PANTOATE--BETA-ALANINE LIGASE"/>
    <property type="match status" value="1"/>
</dbReference>
<evidence type="ECO:0000256" key="2">
    <source>
        <dbReference type="ARBA" id="ARBA00009256"/>
    </source>
</evidence>
<sequence>MSFSAGQAMRIDTLERLTMVGSAFRKTGKPVVLVPLGNGVHAGHIALVRAAKMVRGGVVVAALRSTEERDVQALRAEGVDVVFHYSHEVLWPRGRRIVIEPAGDCIEPREALREQLTEAVALVGALRPTHVVVGEKDYELMLALSHAINDLHLGARVQGVPTVRMPDGVAMSLRNVGVAESAREDAGALSAALTAGAYAAEAGAEKVVETAREVLAASGVEPEYLELRGRDLGPAPEEGDARLLIAATIGGVRLIDNVGLPLGIGFRNLEEHEAKAELARERDRENEG</sequence>
<accession>A0A4P7QHV5</accession>
<dbReference type="UniPathway" id="UPA00028">
    <property type="reaction ID" value="UER00005"/>
</dbReference>
<organism evidence="9 10">
    <name type="scientific">Corynebacterium endometrii</name>
    <dbReference type="NCBI Taxonomy" id="2488819"/>
    <lineage>
        <taxon>Bacteria</taxon>
        <taxon>Bacillati</taxon>
        <taxon>Actinomycetota</taxon>
        <taxon>Actinomycetes</taxon>
        <taxon>Mycobacteriales</taxon>
        <taxon>Corynebacteriaceae</taxon>
        <taxon>Corynebacterium</taxon>
    </lineage>
</organism>
<evidence type="ECO:0000256" key="8">
    <source>
        <dbReference type="ARBA" id="ARBA00048258"/>
    </source>
</evidence>
<dbReference type="EMBL" id="CP039247">
    <property type="protein sequence ID" value="QCB29249.1"/>
    <property type="molecule type" value="Genomic_DNA"/>
</dbReference>
<keyword evidence="7" id="KW-0067">ATP-binding</keyword>
<proteinExistence type="inferred from homology"/>
<dbReference type="GO" id="GO:0004592">
    <property type="term" value="F:pantoate-beta-alanine ligase activity"/>
    <property type="evidence" value="ECO:0007669"/>
    <property type="project" value="UniProtKB-EC"/>
</dbReference>
<name>A0A4P7QHV5_9CORY</name>
<dbReference type="SUPFAM" id="SSF52374">
    <property type="entry name" value="Nucleotidylyl transferase"/>
    <property type="match status" value="1"/>
</dbReference>
<dbReference type="Pfam" id="PF02569">
    <property type="entry name" value="Pantoate_ligase"/>
    <property type="match status" value="1"/>
</dbReference>
<protein>
    <recommendedName>
        <fullName evidence="3">pantoate--beta-alanine ligase (AMP-forming)</fullName>
        <ecNumber evidence="3">6.3.2.1</ecNumber>
    </recommendedName>
</protein>
<dbReference type="PANTHER" id="PTHR21299">
    <property type="entry name" value="CYTIDYLATE KINASE/PANTOATE-BETA-ALANINE LIGASE"/>
    <property type="match status" value="1"/>
</dbReference>
<evidence type="ECO:0000256" key="4">
    <source>
        <dbReference type="ARBA" id="ARBA00022598"/>
    </source>
</evidence>
<comment type="pathway">
    <text evidence="1">Cofactor biosynthesis; (R)-pantothenate biosynthesis; (R)-pantothenate from (R)-pantoate and beta-alanine: step 1/1.</text>
</comment>
<keyword evidence="6" id="KW-0547">Nucleotide-binding</keyword>
<evidence type="ECO:0000256" key="6">
    <source>
        <dbReference type="ARBA" id="ARBA00022741"/>
    </source>
</evidence>
<evidence type="ECO:0000313" key="9">
    <source>
        <dbReference type="EMBL" id="QCB29249.1"/>
    </source>
</evidence>
<dbReference type="RefSeq" id="WP_168707203.1">
    <property type="nucleotide sequence ID" value="NZ_CP039247.1"/>
</dbReference>
<dbReference type="AlphaFoldDB" id="A0A4P7QHV5"/>
<dbReference type="KEGG" id="cee:CENDO_09975"/>
<reference evidence="9 10" key="1">
    <citation type="submission" date="2019-04" db="EMBL/GenBank/DDBJ databases">
        <title>Corynebacterium endometrii sp. nov., isolated from the uterus of a cow with endometritis.</title>
        <authorList>
            <person name="Ballas P."/>
            <person name="Ruckert C."/>
            <person name="Wagener K."/>
            <person name="Drillich M."/>
            <person name="Kaempfer P."/>
            <person name="Busse H.-J."/>
            <person name="Ehling-Schulz M."/>
        </authorList>
    </citation>
    <scope>NUCLEOTIDE SEQUENCE [LARGE SCALE GENOMIC DNA]</scope>
    <source>
        <strain evidence="9 10">LMM-1653</strain>
    </source>
</reference>
<comment type="similarity">
    <text evidence="2">Belongs to the pantothenate synthetase family.</text>
</comment>
<dbReference type="InterPro" id="IPR003721">
    <property type="entry name" value="Pantoate_ligase"/>
</dbReference>
<dbReference type="GO" id="GO:0005829">
    <property type="term" value="C:cytosol"/>
    <property type="evidence" value="ECO:0007669"/>
    <property type="project" value="TreeGrafter"/>
</dbReference>
<gene>
    <name evidence="9" type="primary">panC2</name>
    <name evidence="9" type="ORF">CENDO_09975</name>
</gene>
<evidence type="ECO:0000256" key="5">
    <source>
        <dbReference type="ARBA" id="ARBA00022655"/>
    </source>
</evidence>
<dbReference type="Gene3D" id="3.40.50.620">
    <property type="entry name" value="HUPs"/>
    <property type="match status" value="2"/>
</dbReference>
<keyword evidence="4 9" id="KW-0436">Ligase</keyword>
<dbReference type="GO" id="GO:0015940">
    <property type="term" value="P:pantothenate biosynthetic process"/>
    <property type="evidence" value="ECO:0007669"/>
    <property type="project" value="UniProtKB-UniPathway"/>
</dbReference>
<dbReference type="Proteomes" id="UP000296352">
    <property type="component" value="Chromosome"/>
</dbReference>
<evidence type="ECO:0000256" key="1">
    <source>
        <dbReference type="ARBA" id="ARBA00004990"/>
    </source>
</evidence>
<evidence type="ECO:0000313" key="10">
    <source>
        <dbReference type="Proteomes" id="UP000296352"/>
    </source>
</evidence>
<keyword evidence="5" id="KW-0566">Pantothenate biosynthesis</keyword>
<dbReference type="InterPro" id="IPR014729">
    <property type="entry name" value="Rossmann-like_a/b/a_fold"/>
</dbReference>
<dbReference type="Gene3D" id="3.30.1300.10">
    <property type="entry name" value="Pantoate-beta-alanine ligase, C-terminal domain"/>
    <property type="match status" value="1"/>
</dbReference>